<protein>
    <submittedName>
        <fullName evidence="3">ABC transporter ATP-binding protein</fullName>
    </submittedName>
</protein>
<dbReference type="SUPFAM" id="SSF52540">
    <property type="entry name" value="P-loop containing nucleoside triphosphate hydrolases"/>
    <property type="match status" value="2"/>
</dbReference>
<organism evidence="3 4">
    <name type="scientific">Fusobacterium nucleatum subsp. polymorphum</name>
    <name type="common">Fusobacterium polymorphum</name>
    <dbReference type="NCBI Taxonomy" id="76857"/>
    <lineage>
        <taxon>Bacteria</taxon>
        <taxon>Fusobacteriati</taxon>
        <taxon>Fusobacteriota</taxon>
        <taxon>Fusobacteriia</taxon>
        <taxon>Fusobacteriales</taxon>
        <taxon>Fusobacteriaceae</taxon>
        <taxon>Fusobacterium</taxon>
    </lineage>
</organism>
<feature type="coiled-coil region" evidence="1">
    <location>
        <begin position="458"/>
        <end position="485"/>
    </location>
</feature>
<dbReference type="GO" id="GO:0000731">
    <property type="term" value="P:DNA synthesis involved in DNA repair"/>
    <property type="evidence" value="ECO:0007669"/>
    <property type="project" value="TreeGrafter"/>
</dbReference>
<evidence type="ECO:0000256" key="1">
    <source>
        <dbReference type="SAM" id="Coils"/>
    </source>
</evidence>
<evidence type="ECO:0000313" key="3">
    <source>
        <dbReference type="EMBL" id="ASG29236.1"/>
    </source>
</evidence>
<keyword evidence="3" id="KW-0067">ATP-binding</keyword>
<dbReference type="InterPro" id="IPR027417">
    <property type="entry name" value="P-loop_NTPase"/>
</dbReference>
<dbReference type="Pfam" id="PF13476">
    <property type="entry name" value="AAA_23"/>
    <property type="match status" value="1"/>
</dbReference>
<dbReference type="InterPro" id="IPR038729">
    <property type="entry name" value="Rad50/SbcC_AAA"/>
</dbReference>
<dbReference type="PANTHER" id="PTHR32182:SF0">
    <property type="entry name" value="DNA REPLICATION AND REPAIR PROTEIN RECF"/>
    <property type="match status" value="1"/>
</dbReference>
<accession>A0A241Q3B7</accession>
<dbReference type="AlphaFoldDB" id="A0A241Q3B7"/>
<proteinExistence type="predicted"/>
<dbReference type="RefSeq" id="WP_088765395.1">
    <property type="nucleotide sequence ID" value="NZ_CP022123.1"/>
</dbReference>
<keyword evidence="1" id="KW-0175">Coiled coil</keyword>
<keyword evidence="3" id="KW-0547">Nucleotide-binding</keyword>
<feature type="coiled-coil region" evidence="1">
    <location>
        <begin position="212"/>
        <end position="290"/>
    </location>
</feature>
<feature type="domain" description="Rad50/SbcC-type AAA" evidence="2">
    <location>
        <begin position="5"/>
        <end position="239"/>
    </location>
</feature>
<evidence type="ECO:0000313" key="4">
    <source>
        <dbReference type="Proteomes" id="UP000197638"/>
    </source>
</evidence>
<evidence type="ECO:0000259" key="2">
    <source>
        <dbReference type="Pfam" id="PF13476"/>
    </source>
</evidence>
<dbReference type="GO" id="GO:0006302">
    <property type="term" value="P:double-strand break repair"/>
    <property type="evidence" value="ECO:0007669"/>
    <property type="project" value="InterPro"/>
</dbReference>
<name>A0A241Q3B7_FUSNP</name>
<dbReference type="PANTHER" id="PTHR32182">
    <property type="entry name" value="DNA REPLICATION AND REPAIR PROTEIN RECF"/>
    <property type="match status" value="1"/>
</dbReference>
<dbReference type="Proteomes" id="UP000197638">
    <property type="component" value="Chromosome"/>
</dbReference>
<dbReference type="Gene3D" id="3.40.50.300">
    <property type="entry name" value="P-loop containing nucleotide triphosphate hydrolases"/>
    <property type="match status" value="2"/>
</dbReference>
<sequence length="671" mass="78519">MQLKSIKLINFRQFKDLKVSFENSNVGRNVTLIFGDNGSGKTTLANAFIWCLYGQNDFEKKELYNIHMKQITPIGEVTDIVEGELKFEHRKFLYTVTRKVYYKKIDKDTLREEINKLEISKCNENGDCLYFDETDAQNEINKVLPKALYPYFFFSGEKIEKMSRDIQSQKKETDFSNAVKVLLGLEAIDRAIDHLASRKKITVKAKFEEDIKDDGNEKLQLLKKELEEIENKIEYLKNDIDRCDGEIVSAEEIIEKAKKEIEKHSEGATLQREIEAKKKLKESYEDSRKKETSNFFSIFNNSYWEYFIRKLVCQVLPNLRDDMVKGKDIPSISVDTINYLIEHKRCLCGAEIIKDTEAYKKLEDLLNYIPPRSMSTEIEIFKKEIENLYNRKEISLFLKSQEKYTEYIKLSNKIALLQDEIDEINEKLMDPMANTMVSKYQKIKIDTEKDLKKNERDRESYIEKRGALKSEKEKLEIEIIKLEEINVNNDIPILGKNCAEKVAQKLSEFRDISEREMREKLEKEINSVYRKLFKDYSFKITIKDNYKISIDSEKYEAEKGIEGSVGQNIGTVLSFISSIVRIAQENKDSEDEETALLSSEPYPLVMEAPASVFDKNRITQICNVIPQISKQVIIFTKDTEGELIKENMKDKINKEFKFETINEFFTKIKEV</sequence>
<dbReference type="EMBL" id="CP022123">
    <property type="protein sequence ID" value="ASG29236.1"/>
    <property type="molecule type" value="Genomic_DNA"/>
</dbReference>
<reference evidence="3 4" key="1">
    <citation type="submission" date="2017-06" db="EMBL/GenBank/DDBJ databases">
        <title>Genome sequencing of Fusobacterium nucleatum subsp. polymorphum KCOM 1275 (=ChDC F310).</title>
        <authorList>
            <person name="Kook J.-K."/>
            <person name="Park S.-N."/>
            <person name="Lim Y.K."/>
            <person name="Roh H."/>
        </authorList>
    </citation>
    <scope>NUCLEOTIDE SEQUENCE [LARGE SCALE GENOMIC DNA]</scope>
    <source>
        <strain evidence="3 4">KCOM 1275</strain>
    </source>
</reference>
<dbReference type="GO" id="GO:0016887">
    <property type="term" value="F:ATP hydrolysis activity"/>
    <property type="evidence" value="ECO:0007669"/>
    <property type="project" value="InterPro"/>
</dbReference>
<gene>
    <name evidence="3" type="ORF">CBG61_10295</name>
</gene>
<dbReference type="GO" id="GO:0005524">
    <property type="term" value="F:ATP binding"/>
    <property type="evidence" value="ECO:0007669"/>
    <property type="project" value="UniProtKB-KW"/>
</dbReference>